<dbReference type="RefSeq" id="WP_007105271.1">
    <property type="nucleotide sequence ID" value="NZ_BAER01000064.1"/>
</dbReference>
<evidence type="ECO:0008006" key="3">
    <source>
        <dbReference type="Google" id="ProtNLM"/>
    </source>
</evidence>
<keyword evidence="2" id="KW-1185">Reference proteome</keyword>
<dbReference type="InterPro" id="IPR021308">
    <property type="entry name" value="GfcB"/>
</dbReference>
<reference evidence="2" key="1">
    <citation type="journal article" date="2014" name="Environ. Microbiol.">
        <title>Comparative genomics of the marine bacterial genus Glaciecola reveals the high degree of genomic diversity and genomic characteristic for cold adaptation.</title>
        <authorList>
            <person name="Qin Q.L."/>
            <person name="Xie B.B."/>
            <person name="Yu Y."/>
            <person name="Shu Y.L."/>
            <person name="Rong J.C."/>
            <person name="Zhang Y.J."/>
            <person name="Zhao D.L."/>
            <person name="Chen X.L."/>
            <person name="Zhang X.Y."/>
            <person name="Chen B."/>
            <person name="Zhou B.C."/>
            <person name="Zhang Y.Z."/>
        </authorList>
    </citation>
    <scope>NUCLEOTIDE SEQUENCE [LARGE SCALE GENOMIC DNA]</scope>
    <source>
        <strain evidence="2">LMG 21857</strain>
    </source>
</reference>
<organism evidence="1 2">
    <name type="scientific">Paraglaciecola polaris LMG 21857</name>
    <dbReference type="NCBI Taxonomy" id="1129793"/>
    <lineage>
        <taxon>Bacteria</taxon>
        <taxon>Pseudomonadati</taxon>
        <taxon>Pseudomonadota</taxon>
        <taxon>Gammaproteobacteria</taxon>
        <taxon>Alteromonadales</taxon>
        <taxon>Alteromonadaceae</taxon>
        <taxon>Paraglaciecola</taxon>
    </lineage>
</organism>
<dbReference type="Gene3D" id="2.40.360.10">
    <property type="entry name" value="YmcC-like"/>
    <property type="match status" value="1"/>
</dbReference>
<dbReference type="Pfam" id="PF11102">
    <property type="entry name" value="YjbF"/>
    <property type="match status" value="1"/>
</dbReference>
<dbReference type="InterPro" id="IPR023373">
    <property type="entry name" value="YmcC_sf"/>
</dbReference>
<dbReference type="EMBL" id="BAER01000064">
    <property type="protein sequence ID" value="GAC33493.1"/>
    <property type="molecule type" value="Genomic_DNA"/>
</dbReference>
<dbReference type="PROSITE" id="PS51257">
    <property type="entry name" value="PROKAR_LIPOPROTEIN"/>
    <property type="match status" value="1"/>
</dbReference>
<dbReference type="SUPFAM" id="SSF159270">
    <property type="entry name" value="YmcC-like"/>
    <property type="match status" value="1"/>
</dbReference>
<name>K6ZXL8_9ALTE</name>
<dbReference type="OrthoDB" id="5591889at2"/>
<gene>
    <name evidence="1" type="ORF">GPLA_2595</name>
</gene>
<protein>
    <recommendedName>
        <fullName evidence="3">YjbF family lipoprotein</fullName>
    </recommendedName>
</protein>
<dbReference type="STRING" id="1129793.GPLA_2595"/>
<evidence type="ECO:0000313" key="1">
    <source>
        <dbReference type="EMBL" id="GAC33493.1"/>
    </source>
</evidence>
<accession>K6ZXL8</accession>
<sequence length="224" mass="25431">MNIKTIVFAIFVLAGTTSCSGTYHAYYDTLKIAFSDPQDASMTPEQVSASKTDVMSVKRGERPKAIMALAYLENGQHKWVSGDNAMLILEKGRVVRTLGLDKNLLYLSNTDSDPLKTLPLQSKASAWQRSADWSEDEYGYPIRSSFSEPRSETLHILNKNINTTLYVESLDYDAPTDYIRLNREWQNFYWFDKQSGTLVKSTQTLSPVSEAIEFIYLSRIARLN</sequence>
<dbReference type="AlphaFoldDB" id="K6ZXL8"/>
<comment type="caution">
    <text evidence="1">The sequence shown here is derived from an EMBL/GenBank/DDBJ whole genome shotgun (WGS) entry which is preliminary data.</text>
</comment>
<evidence type="ECO:0000313" key="2">
    <source>
        <dbReference type="Proteomes" id="UP000006322"/>
    </source>
</evidence>
<dbReference type="Proteomes" id="UP000006322">
    <property type="component" value="Unassembled WGS sequence"/>
</dbReference>
<proteinExistence type="predicted"/>